<gene>
    <name evidence="1" type="ORF">OIU77_016346</name>
</gene>
<protein>
    <submittedName>
        <fullName evidence="1">Uncharacterized protein</fullName>
    </submittedName>
</protein>
<name>A0ABQ8ZK84_9ROSI</name>
<proteinExistence type="predicted"/>
<accession>A0ABQ8ZK84</accession>
<evidence type="ECO:0000313" key="2">
    <source>
        <dbReference type="Proteomes" id="UP001141253"/>
    </source>
</evidence>
<dbReference type="PANTHER" id="PTHR36763:SF1">
    <property type="entry name" value="EXPRESSED PROTEIN"/>
    <property type="match status" value="1"/>
</dbReference>
<sequence>MAASPLQSSGMLSREQLLYLFNSFSQLTSQPDVKKRIADAVNDKQEAVAATTAIQESIFLEMGVGESVPFVSLVSLNFRNIFFQMGAAHFQNAGDCFVGLESALSLDLYVHFVDPSFGISCLGKVNAVYENDQELMICFYKFVANIMSPASTVKVIVIIGLAFHKSSKDVKAVPLFFLGTIQMPWILRVRDSVHKFRTCEEMACNEAEHGPDEFAEKMHYQQKLQEQQLEMLKYMRKFHLDDQSAILEKLRQEMENANFEDEASVLSPEQIQEGVQRRVSPLFKPSEASKVVIDDILHRPHSIPNMASLANHSKIQLTIEVSVLVHSSNLYF</sequence>
<dbReference type="Proteomes" id="UP001141253">
    <property type="component" value="Chromosome 16"/>
</dbReference>
<dbReference type="EMBL" id="JAPFFI010000027">
    <property type="protein sequence ID" value="KAJ6302239.1"/>
    <property type="molecule type" value="Genomic_DNA"/>
</dbReference>
<dbReference type="PANTHER" id="PTHR36763">
    <property type="entry name" value="EXPRESSED PROTEIN"/>
    <property type="match status" value="1"/>
</dbReference>
<reference evidence="1" key="1">
    <citation type="submission" date="2022-10" db="EMBL/GenBank/DDBJ databases">
        <authorList>
            <person name="Hyden B.L."/>
            <person name="Feng K."/>
            <person name="Yates T."/>
            <person name="Jawdy S."/>
            <person name="Smart L.B."/>
            <person name="Muchero W."/>
        </authorList>
    </citation>
    <scope>NUCLEOTIDE SEQUENCE</scope>
    <source>
        <tissue evidence="1">Shoot tip</tissue>
    </source>
</reference>
<evidence type="ECO:0000313" key="1">
    <source>
        <dbReference type="EMBL" id="KAJ6302239.1"/>
    </source>
</evidence>
<keyword evidence="2" id="KW-1185">Reference proteome</keyword>
<organism evidence="1 2">
    <name type="scientific">Salix suchowensis</name>
    <dbReference type="NCBI Taxonomy" id="1278906"/>
    <lineage>
        <taxon>Eukaryota</taxon>
        <taxon>Viridiplantae</taxon>
        <taxon>Streptophyta</taxon>
        <taxon>Embryophyta</taxon>
        <taxon>Tracheophyta</taxon>
        <taxon>Spermatophyta</taxon>
        <taxon>Magnoliopsida</taxon>
        <taxon>eudicotyledons</taxon>
        <taxon>Gunneridae</taxon>
        <taxon>Pentapetalae</taxon>
        <taxon>rosids</taxon>
        <taxon>fabids</taxon>
        <taxon>Malpighiales</taxon>
        <taxon>Salicaceae</taxon>
        <taxon>Saliceae</taxon>
        <taxon>Salix</taxon>
    </lineage>
</organism>
<reference evidence="1" key="2">
    <citation type="journal article" date="2023" name="Int. J. Mol. Sci.">
        <title>De Novo Assembly and Annotation of 11 Diverse Shrub Willow (Salix) Genomes Reveals Novel Gene Organization in Sex-Linked Regions.</title>
        <authorList>
            <person name="Hyden B."/>
            <person name="Feng K."/>
            <person name="Yates T.B."/>
            <person name="Jawdy S."/>
            <person name="Cereghino C."/>
            <person name="Smart L.B."/>
            <person name="Muchero W."/>
        </authorList>
    </citation>
    <scope>NUCLEOTIDE SEQUENCE</scope>
    <source>
        <tissue evidence="1">Shoot tip</tissue>
    </source>
</reference>
<comment type="caution">
    <text evidence="1">The sequence shown here is derived from an EMBL/GenBank/DDBJ whole genome shotgun (WGS) entry which is preliminary data.</text>
</comment>